<protein>
    <submittedName>
        <fullName evidence="4">LysM peptidoglycan-binding domain-containing protein</fullName>
    </submittedName>
</protein>
<proteinExistence type="predicted"/>
<dbReference type="InterPro" id="IPR036779">
    <property type="entry name" value="LysM_dom_sf"/>
</dbReference>
<evidence type="ECO:0000313" key="5">
    <source>
        <dbReference type="Proteomes" id="UP001589774"/>
    </source>
</evidence>
<comment type="caution">
    <text evidence="4">The sequence shown here is derived from an EMBL/GenBank/DDBJ whole genome shotgun (WGS) entry which is preliminary data.</text>
</comment>
<organism evidence="4 5">
    <name type="scientific">Olivibacter oleidegradans</name>
    <dbReference type="NCBI Taxonomy" id="760123"/>
    <lineage>
        <taxon>Bacteria</taxon>
        <taxon>Pseudomonadati</taxon>
        <taxon>Bacteroidota</taxon>
        <taxon>Sphingobacteriia</taxon>
        <taxon>Sphingobacteriales</taxon>
        <taxon>Sphingobacteriaceae</taxon>
        <taxon>Olivibacter</taxon>
    </lineage>
</organism>
<dbReference type="InterPro" id="IPR008258">
    <property type="entry name" value="Transglycosylase_SLT_dom_1"/>
</dbReference>
<dbReference type="PANTHER" id="PTHR33734:SF22">
    <property type="entry name" value="MEMBRANE-BOUND LYTIC MUREIN TRANSGLYCOSYLASE D"/>
    <property type="match status" value="1"/>
</dbReference>
<reference evidence="4 5" key="1">
    <citation type="submission" date="2024-09" db="EMBL/GenBank/DDBJ databases">
        <authorList>
            <person name="Sun Q."/>
            <person name="Mori K."/>
        </authorList>
    </citation>
    <scope>NUCLEOTIDE SEQUENCE [LARGE SCALE GENOMIC DNA]</scope>
    <source>
        <strain evidence="4 5">CCM 7765</strain>
    </source>
</reference>
<dbReference type="SUPFAM" id="SSF54106">
    <property type="entry name" value="LysM domain"/>
    <property type="match status" value="2"/>
</dbReference>
<keyword evidence="2" id="KW-0732">Signal</keyword>
<name>A0ABV6HEG5_9SPHI</name>
<dbReference type="Pfam" id="PF01476">
    <property type="entry name" value="LysM"/>
    <property type="match status" value="2"/>
</dbReference>
<dbReference type="EMBL" id="JBHLWO010000001">
    <property type="protein sequence ID" value="MFC0317250.1"/>
    <property type="molecule type" value="Genomic_DNA"/>
</dbReference>
<accession>A0ABV6HEG5</accession>
<dbReference type="RefSeq" id="WP_013664443.1">
    <property type="nucleotide sequence ID" value="NZ_JBHLWO010000001.1"/>
</dbReference>
<feature type="domain" description="LysM" evidence="3">
    <location>
        <begin position="423"/>
        <end position="467"/>
    </location>
</feature>
<feature type="domain" description="LysM" evidence="3">
    <location>
        <begin position="359"/>
        <end position="402"/>
    </location>
</feature>
<feature type="signal peptide" evidence="2">
    <location>
        <begin position="1"/>
        <end position="22"/>
    </location>
</feature>
<dbReference type="InterPro" id="IPR018392">
    <property type="entry name" value="LysM"/>
</dbReference>
<dbReference type="SMART" id="SM00257">
    <property type="entry name" value="LysM"/>
    <property type="match status" value="2"/>
</dbReference>
<feature type="region of interest" description="Disordered" evidence="1">
    <location>
        <begin position="26"/>
        <end position="49"/>
    </location>
</feature>
<dbReference type="Pfam" id="PF01464">
    <property type="entry name" value="SLT"/>
    <property type="match status" value="1"/>
</dbReference>
<dbReference type="CDD" id="cd16894">
    <property type="entry name" value="MltD-like"/>
    <property type="match status" value="1"/>
</dbReference>
<evidence type="ECO:0000313" key="4">
    <source>
        <dbReference type="EMBL" id="MFC0317250.1"/>
    </source>
</evidence>
<dbReference type="CDD" id="cd00118">
    <property type="entry name" value="LysM"/>
    <property type="match status" value="2"/>
</dbReference>
<feature type="compositionally biased region" description="Low complexity" evidence="1">
    <location>
        <begin position="33"/>
        <end position="45"/>
    </location>
</feature>
<dbReference type="SUPFAM" id="SSF53955">
    <property type="entry name" value="Lysozyme-like"/>
    <property type="match status" value="1"/>
</dbReference>
<feature type="chain" id="PRO_5047341490" evidence="2">
    <location>
        <begin position="23"/>
        <end position="470"/>
    </location>
</feature>
<evidence type="ECO:0000259" key="3">
    <source>
        <dbReference type="PROSITE" id="PS51782"/>
    </source>
</evidence>
<evidence type="ECO:0000256" key="2">
    <source>
        <dbReference type="SAM" id="SignalP"/>
    </source>
</evidence>
<sequence>MILKRFSAFAVGMLFCVQLTQATTSKDTDEPSKLSASSNVLSSEDSTLRKNSHPHDLSWYLAPQNIKKQLDTLQKVIPLTYNSYVQSYIDAYTAPRYKNHLSKMLELAQYYFPIYEKVFAETDLPQEIKYLSIIESALNPHAVSRVGATGPWQFMFATAKAFNLNIDNYVDERKDPYAATYAAAAYLKDAYNEFGDWQLAIASYNCGKGNVARAIQRSGIEKPDFWTVRKYLPQETRNYVPAFIAMTFVLNNYEVLGIATPSGSGSALTAEKGTDVILIDKFIPLSGIAEALNLDLNQLITLNPAYKKSIINGTPEAPKRLVVPAVDKTAYASLYAALNTPTDAPAKVITASNTDRKAIYHRVRRGESLSSIANKYQVEVQDLKVWNRLRRNAIVPGQRLKISEPGYAAGKKTSLERKSVNYVTYKVKRGDTLSGIAQKYRGATVNNIKAMNNLNGSSIKPGMTLKINSL</sequence>
<dbReference type="PROSITE" id="PS51782">
    <property type="entry name" value="LYSM"/>
    <property type="match status" value="2"/>
</dbReference>
<dbReference type="PANTHER" id="PTHR33734">
    <property type="entry name" value="LYSM DOMAIN-CONTAINING GPI-ANCHORED PROTEIN 2"/>
    <property type="match status" value="1"/>
</dbReference>
<evidence type="ECO:0000256" key="1">
    <source>
        <dbReference type="SAM" id="MobiDB-lite"/>
    </source>
</evidence>
<gene>
    <name evidence="4" type="ORF">ACFFI0_02970</name>
</gene>
<keyword evidence="5" id="KW-1185">Reference proteome</keyword>
<dbReference type="Gene3D" id="1.10.530.10">
    <property type="match status" value="1"/>
</dbReference>
<dbReference type="InterPro" id="IPR023346">
    <property type="entry name" value="Lysozyme-like_dom_sf"/>
</dbReference>
<dbReference type="Gene3D" id="3.10.350.10">
    <property type="entry name" value="LysM domain"/>
    <property type="match status" value="2"/>
</dbReference>
<dbReference type="Proteomes" id="UP001589774">
    <property type="component" value="Unassembled WGS sequence"/>
</dbReference>